<feature type="signal peptide" evidence="3">
    <location>
        <begin position="1"/>
        <end position="27"/>
    </location>
</feature>
<dbReference type="SMART" id="SM01318">
    <property type="entry name" value="SVWC"/>
    <property type="match status" value="1"/>
</dbReference>
<evidence type="ECO:0000313" key="5">
    <source>
        <dbReference type="EMBL" id="MAA11358.1"/>
    </source>
</evidence>
<name>A0A224Y1A6_9ACAR</name>
<feature type="chain" id="PRO_5012420420" evidence="3">
    <location>
        <begin position="28"/>
        <end position="110"/>
    </location>
</feature>
<evidence type="ECO:0000256" key="3">
    <source>
        <dbReference type="SAM" id="SignalP"/>
    </source>
</evidence>
<comment type="subcellular location">
    <subcellularLocation>
        <location evidence="1">Secreted</location>
    </subcellularLocation>
</comment>
<dbReference type="EMBL" id="GFPF01000212">
    <property type="protein sequence ID" value="MAA11358.1"/>
    <property type="molecule type" value="Transcribed_RNA"/>
</dbReference>
<protein>
    <submittedName>
        <fullName evidence="5">8.9 kDa family member</fullName>
    </submittedName>
</protein>
<feature type="domain" description="Single" evidence="4">
    <location>
        <begin position="42"/>
        <end position="109"/>
    </location>
</feature>
<evidence type="ECO:0000256" key="1">
    <source>
        <dbReference type="ARBA" id="ARBA00004613"/>
    </source>
</evidence>
<proteinExistence type="predicted"/>
<evidence type="ECO:0000259" key="4">
    <source>
        <dbReference type="SMART" id="SM01318"/>
    </source>
</evidence>
<keyword evidence="3" id="KW-0732">Signal</keyword>
<keyword evidence="2" id="KW-0964">Secreted</keyword>
<evidence type="ECO:0000256" key="2">
    <source>
        <dbReference type="ARBA" id="ARBA00022525"/>
    </source>
</evidence>
<sequence length="110" mass="12183">MEIKMAKLHACFVIITAVTLFLPDVSQQAIQYEYALFKNGMCQFNGDSVNVKQSVNDIKNCMRWTCYRKNSTHGLMQGASCGVVVAAPPCKVTPRTTGKYAECCPRIVCP</sequence>
<organism evidence="5">
    <name type="scientific">Rhipicephalus zambeziensis</name>
    <dbReference type="NCBI Taxonomy" id="60191"/>
    <lineage>
        <taxon>Eukaryota</taxon>
        <taxon>Metazoa</taxon>
        <taxon>Ecdysozoa</taxon>
        <taxon>Arthropoda</taxon>
        <taxon>Chelicerata</taxon>
        <taxon>Arachnida</taxon>
        <taxon>Acari</taxon>
        <taxon>Parasitiformes</taxon>
        <taxon>Ixodida</taxon>
        <taxon>Ixodoidea</taxon>
        <taxon>Ixodidae</taxon>
        <taxon>Rhipicephalinae</taxon>
        <taxon>Rhipicephalus</taxon>
        <taxon>Rhipicephalus</taxon>
    </lineage>
</organism>
<dbReference type="InterPro" id="IPR029277">
    <property type="entry name" value="SVWC_dom"/>
</dbReference>
<reference evidence="5" key="1">
    <citation type="journal article" date="2017" name="Parasit. Vectors">
        <title>Sialotranscriptomics of Rhipicephalus zambeziensis reveals intricate expression profiles of secretory proteins and suggests tight temporal transcriptional regulation during blood-feeding.</title>
        <authorList>
            <person name="de Castro M.H."/>
            <person name="de Klerk D."/>
            <person name="Pienaar R."/>
            <person name="Rees D.J.G."/>
            <person name="Mans B.J."/>
        </authorList>
    </citation>
    <scope>NUCLEOTIDE SEQUENCE</scope>
    <source>
        <tissue evidence="5">Salivary glands</tissue>
    </source>
</reference>
<accession>A0A224Y1A6</accession>
<dbReference type="Pfam" id="PF15430">
    <property type="entry name" value="SVWC"/>
    <property type="match status" value="1"/>
</dbReference>
<dbReference type="GO" id="GO:0005576">
    <property type="term" value="C:extracellular region"/>
    <property type="evidence" value="ECO:0007669"/>
    <property type="project" value="UniProtKB-SubCell"/>
</dbReference>
<dbReference type="AlphaFoldDB" id="A0A224Y1A6"/>